<dbReference type="PANTHER" id="PTHR47893">
    <property type="entry name" value="REGULATORY PROTEIN PCHR"/>
    <property type="match status" value="1"/>
</dbReference>
<dbReference type="AlphaFoldDB" id="A0A073K700"/>
<dbReference type="Gene3D" id="1.10.10.60">
    <property type="entry name" value="Homeodomain-like"/>
    <property type="match status" value="1"/>
</dbReference>
<keyword evidence="2" id="KW-0804">Transcription</keyword>
<dbReference type="RefSeq" id="WP_034641906.1">
    <property type="nucleotide sequence ID" value="NZ_CBCSJC010000018.1"/>
</dbReference>
<evidence type="ECO:0000256" key="2">
    <source>
        <dbReference type="ARBA" id="ARBA00023163"/>
    </source>
</evidence>
<dbReference type="OrthoDB" id="182534at2"/>
<dbReference type="GO" id="GO:0043565">
    <property type="term" value="F:sequence-specific DNA binding"/>
    <property type="evidence" value="ECO:0007669"/>
    <property type="project" value="InterPro"/>
</dbReference>
<evidence type="ECO:0000313" key="5">
    <source>
        <dbReference type="Proteomes" id="UP000027822"/>
    </source>
</evidence>
<evidence type="ECO:0000256" key="1">
    <source>
        <dbReference type="ARBA" id="ARBA00023015"/>
    </source>
</evidence>
<comment type="caution">
    <text evidence="4">The sequence shown here is derived from an EMBL/GenBank/DDBJ whole genome shotgun (WGS) entry which is preliminary data.</text>
</comment>
<reference evidence="4 5" key="1">
    <citation type="submission" date="2014-06" db="EMBL/GenBank/DDBJ databases">
        <title>Draft genome sequence of Bacillus manliponensis JCM 15802 (MCCC 1A00708).</title>
        <authorList>
            <person name="Lai Q."/>
            <person name="Liu Y."/>
            <person name="Shao Z."/>
        </authorList>
    </citation>
    <scope>NUCLEOTIDE SEQUENCE [LARGE SCALE GENOMIC DNA]</scope>
    <source>
        <strain evidence="4 5">JCM 15802</strain>
    </source>
</reference>
<proteinExistence type="predicted"/>
<keyword evidence="1" id="KW-0805">Transcription regulation</keyword>
<gene>
    <name evidence="4" type="ORF">BAMA_07475</name>
</gene>
<accession>A0A073K700</accession>
<dbReference type="PANTHER" id="PTHR47893:SF1">
    <property type="entry name" value="REGULATORY PROTEIN PCHR"/>
    <property type="match status" value="1"/>
</dbReference>
<dbReference type="InterPro" id="IPR018060">
    <property type="entry name" value="HTH_AraC"/>
</dbReference>
<dbReference type="EMBL" id="JOTN01000018">
    <property type="protein sequence ID" value="KEK18018.1"/>
    <property type="molecule type" value="Genomic_DNA"/>
</dbReference>
<dbReference type="PROSITE" id="PS01124">
    <property type="entry name" value="HTH_ARAC_FAMILY_2"/>
    <property type="match status" value="1"/>
</dbReference>
<dbReference type="InterPro" id="IPR053142">
    <property type="entry name" value="PchR_regulatory_protein"/>
</dbReference>
<protein>
    <recommendedName>
        <fullName evidence="3">HTH araC/xylS-type domain-containing protein</fullName>
    </recommendedName>
</protein>
<evidence type="ECO:0000259" key="3">
    <source>
        <dbReference type="PROSITE" id="PS01124"/>
    </source>
</evidence>
<evidence type="ECO:0000313" key="4">
    <source>
        <dbReference type="EMBL" id="KEK18018.1"/>
    </source>
</evidence>
<keyword evidence="5" id="KW-1185">Reference proteome</keyword>
<feature type="domain" description="HTH araC/xylS-type" evidence="3">
    <location>
        <begin position="224"/>
        <end position="322"/>
    </location>
</feature>
<dbReference type="SMART" id="SM00342">
    <property type="entry name" value="HTH_ARAC"/>
    <property type="match status" value="1"/>
</dbReference>
<sequence length="325" mass="37721">MYDSLLKSHYEGLKKQYMHKVGDTWLGERYEVCPNYGSGSVLHIIIEPGVELVIFQDCTSKRMQSDTFSYEQNMIEITCITAGWAKMRFSTEEDFVTVHKGTLLYFDWSNPWAYYEGESEGFSGISVYFNIDVLKENLNVQSSFVIEEKWSQLSTLMFKKDDPLYIVRSSPIHGIIARQLMNGLHEEMTDYLSLKSKVLEFLSYCMKEELGGVNIQGKQFEKLIEIKEKIDCDITEPLQVKQLVHIYDIPILELQEGFKQLVGCTVYQYIKKKRLKKAAQLLQTTDDSITKIANEVGYSNPSKFTSAFKAMMFETPLQYRKKYKN</sequence>
<dbReference type="eggNOG" id="COG2207">
    <property type="taxonomic scope" value="Bacteria"/>
</dbReference>
<organism evidence="4 5">
    <name type="scientific">Bacillus manliponensis</name>
    <dbReference type="NCBI Taxonomy" id="574376"/>
    <lineage>
        <taxon>Bacteria</taxon>
        <taxon>Bacillati</taxon>
        <taxon>Bacillota</taxon>
        <taxon>Bacilli</taxon>
        <taxon>Bacillales</taxon>
        <taxon>Bacillaceae</taxon>
        <taxon>Bacillus</taxon>
        <taxon>Bacillus cereus group</taxon>
    </lineage>
</organism>
<dbReference type="SUPFAM" id="SSF46689">
    <property type="entry name" value="Homeodomain-like"/>
    <property type="match status" value="1"/>
</dbReference>
<dbReference type="Proteomes" id="UP000027822">
    <property type="component" value="Unassembled WGS sequence"/>
</dbReference>
<dbReference type="Pfam" id="PF12833">
    <property type="entry name" value="HTH_18"/>
    <property type="match status" value="1"/>
</dbReference>
<dbReference type="InterPro" id="IPR009057">
    <property type="entry name" value="Homeodomain-like_sf"/>
</dbReference>
<dbReference type="GO" id="GO:0003700">
    <property type="term" value="F:DNA-binding transcription factor activity"/>
    <property type="evidence" value="ECO:0007669"/>
    <property type="project" value="InterPro"/>
</dbReference>
<name>A0A073K700_9BACI</name>
<dbReference type="STRING" id="574376.BAMA_07475"/>